<dbReference type="Pfam" id="PF00955">
    <property type="entry name" value="HCO3_cotransp"/>
    <property type="match status" value="1"/>
</dbReference>
<keyword evidence="4" id="KW-1185">Reference proteome</keyword>
<protein>
    <recommendedName>
        <fullName evidence="2">Bicarbonate transporter-like transmembrane domain-containing protein</fullName>
    </recommendedName>
</protein>
<name>A0A1S8XB29_OPIVI</name>
<organism evidence="3 4">
    <name type="scientific">Opisthorchis viverrini</name>
    <name type="common">Southeast Asian liver fluke</name>
    <dbReference type="NCBI Taxonomy" id="6198"/>
    <lineage>
        <taxon>Eukaryota</taxon>
        <taxon>Metazoa</taxon>
        <taxon>Spiralia</taxon>
        <taxon>Lophotrochozoa</taxon>
        <taxon>Platyhelminthes</taxon>
        <taxon>Trematoda</taxon>
        <taxon>Digenea</taxon>
        <taxon>Opisthorchiida</taxon>
        <taxon>Opisthorchiata</taxon>
        <taxon>Opisthorchiidae</taxon>
        <taxon>Opisthorchis</taxon>
    </lineage>
</organism>
<keyword evidence="1" id="KW-0812">Transmembrane</keyword>
<dbReference type="GO" id="GO:0006820">
    <property type="term" value="P:monoatomic anion transport"/>
    <property type="evidence" value="ECO:0007669"/>
    <property type="project" value="InterPro"/>
</dbReference>
<feature type="transmembrane region" description="Helical" evidence="1">
    <location>
        <begin position="43"/>
        <end position="63"/>
    </location>
</feature>
<dbReference type="Proteomes" id="UP000243686">
    <property type="component" value="Unassembled WGS sequence"/>
</dbReference>
<accession>A0A1S8XB29</accession>
<feature type="domain" description="Bicarbonate transporter-like transmembrane" evidence="2">
    <location>
        <begin position="1"/>
        <end position="64"/>
    </location>
</feature>
<evidence type="ECO:0000313" key="4">
    <source>
        <dbReference type="Proteomes" id="UP000243686"/>
    </source>
</evidence>
<dbReference type="GO" id="GO:0016020">
    <property type="term" value="C:membrane"/>
    <property type="evidence" value="ECO:0007669"/>
    <property type="project" value="InterPro"/>
</dbReference>
<dbReference type="AlphaFoldDB" id="A0A1S8XB29"/>
<proteinExistence type="predicted"/>
<evidence type="ECO:0000313" key="3">
    <source>
        <dbReference type="EMBL" id="OON23907.1"/>
    </source>
</evidence>
<evidence type="ECO:0000259" key="2">
    <source>
        <dbReference type="Pfam" id="PF00955"/>
    </source>
</evidence>
<evidence type="ECO:0000256" key="1">
    <source>
        <dbReference type="SAM" id="Phobius"/>
    </source>
</evidence>
<keyword evidence="1" id="KW-1133">Transmembrane helix</keyword>
<dbReference type="InterPro" id="IPR011531">
    <property type="entry name" value="HCO3_transpt-like_TM_dom"/>
</dbReference>
<dbReference type="EMBL" id="KV891474">
    <property type="protein sequence ID" value="OON23907.1"/>
    <property type="molecule type" value="Genomic_DNA"/>
</dbReference>
<reference evidence="3 4" key="1">
    <citation type="submission" date="2015-03" db="EMBL/GenBank/DDBJ databases">
        <title>Draft genome of the nematode, Opisthorchis viverrini.</title>
        <authorList>
            <person name="Mitreva M."/>
        </authorList>
    </citation>
    <scope>NUCLEOTIDE SEQUENCE [LARGE SCALE GENOMIC DNA]</scope>
    <source>
        <strain evidence="3">Khon Kaen</strain>
    </source>
</reference>
<gene>
    <name evidence="3" type="ORF">X801_00170</name>
</gene>
<sequence>MFLYMGVMGLRDLQFFRRFLALMKRRKHWEDWECVRGLPSKHILVFAVIQAVVIGILVVLNIISEFTAASYVGIVGH</sequence>
<keyword evidence="1" id="KW-0472">Membrane</keyword>